<dbReference type="Gene3D" id="3.40.50.150">
    <property type="entry name" value="Vaccinia Virus protein VP39"/>
    <property type="match status" value="1"/>
</dbReference>
<dbReference type="Proteomes" id="UP001501822">
    <property type="component" value="Unassembled WGS sequence"/>
</dbReference>
<proteinExistence type="predicted"/>
<dbReference type="EMBL" id="BAAABM010000045">
    <property type="protein sequence ID" value="GAA0354232.1"/>
    <property type="molecule type" value="Genomic_DNA"/>
</dbReference>
<dbReference type="RefSeq" id="WP_252800324.1">
    <property type="nucleotide sequence ID" value="NZ_BAAABM010000045.1"/>
</dbReference>
<comment type="caution">
    <text evidence="3">The sequence shown here is derived from an EMBL/GenBank/DDBJ whole genome shotgun (WGS) entry which is preliminary data.</text>
</comment>
<dbReference type="SUPFAM" id="SSF53335">
    <property type="entry name" value="S-adenosyl-L-methionine-dependent methyltransferases"/>
    <property type="match status" value="1"/>
</dbReference>
<evidence type="ECO:0000313" key="4">
    <source>
        <dbReference type="Proteomes" id="UP001501822"/>
    </source>
</evidence>
<organism evidence="3 4">
    <name type="scientific">Actinoallomurus spadix</name>
    <dbReference type="NCBI Taxonomy" id="79912"/>
    <lineage>
        <taxon>Bacteria</taxon>
        <taxon>Bacillati</taxon>
        <taxon>Actinomycetota</taxon>
        <taxon>Actinomycetes</taxon>
        <taxon>Streptosporangiales</taxon>
        <taxon>Thermomonosporaceae</taxon>
        <taxon>Actinoallomurus</taxon>
    </lineage>
</organism>
<evidence type="ECO:0000259" key="2">
    <source>
        <dbReference type="Pfam" id="PF13649"/>
    </source>
</evidence>
<gene>
    <name evidence="3" type="ORF">GCM10010151_49770</name>
</gene>
<protein>
    <recommendedName>
        <fullName evidence="2">Methyltransferase domain-containing protein</fullName>
    </recommendedName>
</protein>
<sequence>MPVLEISDLIGAWDPDTGAHLPVGKDEVVARLRAAGDHHAVRIVERMPASGGFLEPEAVDRLFVRVHTELQWLGEELRMAERFAELLRPLVTAARRAGRGPLRIVDVGCGIDPVTRALAASGTLGRDVELIGAELNPVLVAEATRLAEEERLTCRFVRRNALTLAEPATFYISSGLLHHLPAASLAGFFGAQDRSDTAGFVHYDIAASRLAPLGAWVLHRARMREPLGRHDGVASARRAHGDAVLLDAASSAEGMRVFLFTPPRHANPCCAAMRPVIGVRPGLIEALRRGLGRRARGLVGPSDTGQEPGGAGEGTGG</sequence>
<reference evidence="4" key="1">
    <citation type="journal article" date="2019" name="Int. J. Syst. Evol. Microbiol.">
        <title>The Global Catalogue of Microorganisms (GCM) 10K type strain sequencing project: providing services to taxonomists for standard genome sequencing and annotation.</title>
        <authorList>
            <consortium name="The Broad Institute Genomics Platform"/>
            <consortium name="The Broad Institute Genome Sequencing Center for Infectious Disease"/>
            <person name="Wu L."/>
            <person name="Ma J."/>
        </authorList>
    </citation>
    <scope>NUCLEOTIDE SEQUENCE [LARGE SCALE GENOMIC DNA]</scope>
    <source>
        <strain evidence="4">JCM 3146</strain>
    </source>
</reference>
<accession>A0ABP3GTF0</accession>
<dbReference type="Pfam" id="PF13649">
    <property type="entry name" value="Methyltransf_25"/>
    <property type="match status" value="1"/>
</dbReference>
<dbReference type="InterPro" id="IPR029063">
    <property type="entry name" value="SAM-dependent_MTases_sf"/>
</dbReference>
<dbReference type="InterPro" id="IPR041698">
    <property type="entry name" value="Methyltransf_25"/>
</dbReference>
<feature type="compositionally biased region" description="Gly residues" evidence="1">
    <location>
        <begin position="307"/>
        <end position="317"/>
    </location>
</feature>
<name>A0ABP3GTF0_9ACTN</name>
<evidence type="ECO:0000256" key="1">
    <source>
        <dbReference type="SAM" id="MobiDB-lite"/>
    </source>
</evidence>
<evidence type="ECO:0000313" key="3">
    <source>
        <dbReference type="EMBL" id="GAA0354232.1"/>
    </source>
</evidence>
<feature type="region of interest" description="Disordered" evidence="1">
    <location>
        <begin position="295"/>
        <end position="317"/>
    </location>
</feature>
<keyword evidence="4" id="KW-1185">Reference proteome</keyword>
<feature type="domain" description="Methyltransferase" evidence="2">
    <location>
        <begin position="104"/>
        <end position="188"/>
    </location>
</feature>